<evidence type="ECO:0000313" key="5">
    <source>
        <dbReference type="Proteomes" id="UP001327560"/>
    </source>
</evidence>
<evidence type="ECO:0008006" key="6">
    <source>
        <dbReference type="Google" id="ProtNLM"/>
    </source>
</evidence>
<evidence type="ECO:0000313" key="4">
    <source>
        <dbReference type="EMBL" id="WOK91675.1"/>
    </source>
</evidence>
<feature type="repeat" description="PPR" evidence="3">
    <location>
        <begin position="178"/>
        <end position="212"/>
    </location>
</feature>
<dbReference type="AlphaFoldDB" id="A0AAQ3PZC3"/>
<name>A0AAQ3PZC3_9LILI</name>
<dbReference type="NCBIfam" id="TIGR00756">
    <property type="entry name" value="PPR"/>
    <property type="match status" value="5"/>
</dbReference>
<dbReference type="InterPro" id="IPR011990">
    <property type="entry name" value="TPR-like_helical_dom_sf"/>
</dbReference>
<dbReference type="InterPro" id="IPR002885">
    <property type="entry name" value="PPR_rpt"/>
</dbReference>
<feature type="repeat" description="PPR" evidence="3">
    <location>
        <begin position="399"/>
        <end position="434"/>
    </location>
</feature>
<gene>
    <name evidence="4" type="ORF">Cni_G00366</name>
</gene>
<dbReference type="PANTHER" id="PTHR47941">
    <property type="entry name" value="PENTATRICOPEPTIDE REPEAT-CONTAINING PROTEIN 3, MITOCHONDRIAL"/>
    <property type="match status" value="1"/>
</dbReference>
<dbReference type="Gene3D" id="1.25.40.10">
    <property type="entry name" value="Tetratricopeptide repeat domain"/>
    <property type="match status" value="4"/>
</dbReference>
<evidence type="ECO:0000256" key="1">
    <source>
        <dbReference type="ARBA" id="ARBA00007626"/>
    </source>
</evidence>
<dbReference type="Pfam" id="PF12854">
    <property type="entry name" value="PPR_1"/>
    <property type="match status" value="1"/>
</dbReference>
<feature type="repeat" description="PPR" evidence="3">
    <location>
        <begin position="470"/>
        <end position="504"/>
    </location>
</feature>
<keyword evidence="5" id="KW-1185">Reference proteome</keyword>
<feature type="repeat" description="PPR" evidence="3">
    <location>
        <begin position="329"/>
        <end position="363"/>
    </location>
</feature>
<accession>A0AAQ3PZC3</accession>
<sequence length="506" mass="56364">MAAIRLRRTKPLLSSLAIPNAAAPCIHSSSHPPIASSTASDLPPLSADDEAVVSSAVSILRELRSKRRWTFLKSVHNPVGFSPAQFAHVLLRLRNHPRLALGFFVFSRRYSLCRHDHLSFAAAAHVLARNRRRSEALSIIQTAVRTLDPSSSSSAAGEGDPPEIFRTLARIYRAFDSAPFVFDLLVQAYLQAKRTGRAIQIVRILRSRGIQPSIGTSNALIRSVSRANGSDAAFQLYNQIFKPEAGCDGVSVKVRVSPNVGTFNTLLLALYREGNMEKSVEIREEMETRGCNPNVFTHSILMAGLCDEGMMDDASRLWEEMVGRGIEPDIMAFNTMISGYCRIGEMESAEQLYRQMTLSEIEPTATTFEHLIQGHCKVGGIDSGLLLYRDMRRRGFGLEVSVADELLAALCERNKVREGLRILRDEMRREGFAPSRRSYEVLIRGLCEEGEVEEALKLQAEMAGKGFGNSFEVYNAFIQGYRKQGNTEKMERLKDEMIAVGVKMEE</sequence>
<feature type="repeat" description="PPR" evidence="3">
    <location>
        <begin position="435"/>
        <end position="469"/>
    </location>
</feature>
<protein>
    <recommendedName>
        <fullName evidence="6">Pentatricopeptide repeat-containing protein</fullName>
    </recommendedName>
</protein>
<dbReference type="PROSITE" id="PS51375">
    <property type="entry name" value="PPR"/>
    <property type="match status" value="8"/>
</dbReference>
<comment type="similarity">
    <text evidence="1">Belongs to the PPR family. P subfamily.</text>
</comment>
<evidence type="ECO:0000256" key="3">
    <source>
        <dbReference type="PROSITE-ProRule" id="PRU00708"/>
    </source>
</evidence>
<organism evidence="4 5">
    <name type="scientific">Canna indica</name>
    <name type="common">Indian-shot</name>
    <dbReference type="NCBI Taxonomy" id="4628"/>
    <lineage>
        <taxon>Eukaryota</taxon>
        <taxon>Viridiplantae</taxon>
        <taxon>Streptophyta</taxon>
        <taxon>Embryophyta</taxon>
        <taxon>Tracheophyta</taxon>
        <taxon>Spermatophyta</taxon>
        <taxon>Magnoliopsida</taxon>
        <taxon>Liliopsida</taxon>
        <taxon>Zingiberales</taxon>
        <taxon>Cannaceae</taxon>
        <taxon>Canna</taxon>
    </lineage>
</organism>
<feature type="repeat" description="PPR" evidence="3">
    <location>
        <begin position="294"/>
        <end position="328"/>
    </location>
</feature>
<reference evidence="4 5" key="1">
    <citation type="submission" date="2023-10" db="EMBL/GenBank/DDBJ databases">
        <title>Chromosome-scale genome assembly provides insights into flower coloration mechanisms of Canna indica.</title>
        <authorList>
            <person name="Li C."/>
        </authorList>
    </citation>
    <scope>NUCLEOTIDE SEQUENCE [LARGE SCALE GENOMIC DNA]</scope>
    <source>
        <tissue evidence="4">Flower</tissue>
    </source>
</reference>
<dbReference type="Pfam" id="PF01535">
    <property type="entry name" value="PPR"/>
    <property type="match status" value="1"/>
</dbReference>
<feature type="repeat" description="PPR" evidence="3">
    <location>
        <begin position="259"/>
        <end position="293"/>
    </location>
</feature>
<evidence type="ECO:0000256" key="2">
    <source>
        <dbReference type="ARBA" id="ARBA00022737"/>
    </source>
</evidence>
<dbReference type="Pfam" id="PF13041">
    <property type="entry name" value="PPR_2"/>
    <property type="match status" value="2"/>
</dbReference>
<keyword evidence="2" id="KW-0677">Repeat</keyword>
<dbReference type="Proteomes" id="UP001327560">
    <property type="component" value="Chromosome 1"/>
</dbReference>
<proteinExistence type="inferred from homology"/>
<feature type="repeat" description="PPR" evidence="3">
    <location>
        <begin position="364"/>
        <end position="398"/>
    </location>
</feature>
<dbReference type="EMBL" id="CP136890">
    <property type="protein sequence ID" value="WOK91675.1"/>
    <property type="molecule type" value="Genomic_DNA"/>
</dbReference>